<dbReference type="Proteomes" id="UP000282312">
    <property type="component" value="Unassembled WGS sequence"/>
</dbReference>
<evidence type="ECO:0000313" key="2">
    <source>
        <dbReference type="Proteomes" id="UP000282312"/>
    </source>
</evidence>
<protein>
    <submittedName>
        <fullName evidence="1">Uncharacterized protein</fullName>
    </submittedName>
</protein>
<organism evidence="1 2">
    <name type="scientific">Micromonospora inaquosa</name>
    <dbReference type="NCBI Taxonomy" id="2203716"/>
    <lineage>
        <taxon>Bacteria</taxon>
        <taxon>Bacillati</taxon>
        <taxon>Actinomycetota</taxon>
        <taxon>Actinomycetes</taxon>
        <taxon>Micromonosporales</taxon>
        <taxon>Micromonosporaceae</taxon>
        <taxon>Micromonospora</taxon>
    </lineage>
</organism>
<accession>A0A3N9W9R3</accession>
<dbReference type="EMBL" id="QGSZ01000317">
    <property type="protein sequence ID" value="RQW97567.1"/>
    <property type="molecule type" value="Genomic_DNA"/>
</dbReference>
<gene>
    <name evidence="1" type="ORF">DLJ59_29045</name>
</gene>
<name>A0A3N9W9R3_9ACTN</name>
<keyword evidence="2" id="KW-1185">Reference proteome</keyword>
<comment type="caution">
    <text evidence="1">The sequence shown here is derived from an EMBL/GenBank/DDBJ whole genome shotgun (WGS) entry which is preliminary data.</text>
</comment>
<reference evidence="1 2" key="1">
    <citation type="submission" date="2018-05" db="EMBL/GenBank/DDBJ databases">
        <title>Micromonospora from Atacama Desert.</title>
        <authorList>
            <person name="Carro L."/>
            <person name="Goodfellow M."/>
            <person name="Klenk H.-P."/>
        </authorList>
    </citation>
    <scope>NUCLEOTIDE SEQUENCE [LARGE SCALE GENOMIC DNA]</scope>
    <source>
        <strain evidence="1 2">LB39</strain>
    </source>
</reference>
<sequence length="60" mass="6012">MAPAPNGECQATDAAIAFARDNDVLIHHITGEYHDCGNPAASLAATNAAVQATVGSGPHV</sequence>
<dbReference type="AlphaFoldDB" id="A0A3N9W9R3"/>
<proteinExistence type="predicted"/>
<evidence type="ECO:0000313" key="1">
    <source>
        <dbReference type="EMBL" id="RQW97567.1"/>
    </source>
</evidence>